<evidence type="ECO:0000256" key="1">
    <source>
        <dbReference type="ARBA" id="ARBA00004141"/>
    </source>
</evidence>
<dbReference type="PANTHER" id="PTHR23508:SF10">
    <property type="entry name" value="CARBOXYLIC ACID TRANSPORTER PROTEIN HOMOLOG"/>
    <property type="match status" value="1"/>
</dbReference>
<evidence type="ECO:0000256" key="6">
    <source>
        <dbReference type="SAM" id="Phobius"/>
    </source>
</evidence>
<dbReference type="InterPro" id="IPR011701">
    <property type="entry name" value="MFS"/>
</dbReference>
<protein>
    <submittedName>
        <fullName evidence="8">Aromatic acid/H+ symport family MFS transporter</fullName>
    </submittedName>
</protein>
<dbReference type="GO" id="GO:0005886">
    <property type="term" value="C:plasma membrane"/>
    <property type="evidence" value="ECO:0007669"/>
    <property type="project" value="TreeGrafter"/>
</dbReference>
<dbReference type="Proteomes" id="UP000220629">
    <property type="component" value="Unassembled WGS sequence"/>
</dbReference>
<dbReference type="InterPro" id="IPR020846">
    <property type="entry name" value="MFS_dom"/>
</dbReference>
<dbReference type="InterPro" id="IPR005829">
    <property type="entry name" value="Sugar_transporter_CS"/>
</dbReference>
<accession>A0A2A7SHU8</accession>
<evidence type="ECO:0000313" key="8">
    <source>
        <dbReference type="EMBL" id="PEH42865.1"/>
    </source>
</evidence>
<proteinExistence type="predicted"/>
<dbReference type="Pfam" id="PF07690">
    <property type="entry name" value="MFS_1"/>
    <property type="match status" value="2"/>
</dbReference>
<evidence type="ECO:0000256" key="3">
    <source>
        <dbReference type="ARBA" id="ARBA00022989"/>
    </source>
</evidence>
<feature type="transmembrane region" description="Helical" evidence="6">
    <location>
        <begin position="360"/>
        <end position="385"/>
    </location>
</feature>
<feature type="transmembrane region" description="Helical" evidence="6">
    <location>
        <begin position="35"/>
        <end position="59"/>
    </location>
</feature>
<feature type="transmembrane region" description="Helical" evidence="6">
    <location>
        <begin position="161"/>
        <end position="185"/>
    </location>
</feature>
<name>A0A2A7SHU8_BURGA</name>
<evidence type="ECO:0000256" key="2">
    <source>
        <dbReference type="ARBA" id="ARBA00022692"/>
    </source>
</evidence>
<dbReference type="Gene3D" id="1.20.1250.20">
    <property type="entry name" value="MFS general substrate transporter like domains"/>
    <property type="match status" value="1"/>
</dbReference>
<dbReference type="PROSITE" id="PS00217">
    <property type="entry name" value="SUGAR_TRANSPORT_2"/>
    <property type="match status" value="1"/>
</dbReference>
<feature type="transmembrane region" description="Helical" evidence="6">
    <location>
        <begin position="336"/>
        <end position="354"/>
    </location>
</feature>
<evidence type="ECO:0000313" key="9">
    <source>
        <dbReference type="Proteomes" id="UP000220629"/>
    </source>
</evidence>
<feature type="domain" description="Major facilitator superfamily (MFS) profile" evidence="7">
    <location>
        <begin position="37"/>
        <end position="452"/>
    </location>
</feature>
<feature type="transmembrane region" description="Helical" evidence="6">
    <location>
        <begin position="103"/>
        <end position="121"/>
    </location>
</feature>
<gene>
    <name evidence="8" type="ORF">CRM94_12285</name>
</gene>
<feature type="transmembrane region" description="Helical" evidence="6">
    <location>
        <begin position="306"/>
        <end position="329"/>
    </location>
</feature>
<dbReference type="InterPro" id="IPR036259">
    <property type="entry name" value="MFS_trans_sf"/>
</dbReference>
<comment type="subcellular location">
    <subcellularLocation>
        <location evidence="1">Membrane</location>
        <topology evidence="1">Multi-pass membrane protein</topology>
    </subcellularLocation>
</comment>
<dbReference type="AlphaFoldDB" id="A0A2A7SHU8"/>
<reference evidence="9" key="1">
    <citation type="submission" date="2017-09" db="EMBL/GenBank/DDBJ databases">
        <title>FDA dAtabase for Regulatory Grade micrObial Sequences (FDA-ARGOS): Supporting development and validation of Infectious Disease Dx tests.</title>
        <authorList>
            <person name="Minogue T."/>
            <person name="Wolcott M."/>
            <person name="Wasieloski L."/>
            <person name="Aguilar W."/>
            <person name="Moore D."/>
            <person name="Tallon L."/>
            <person name="Sadzewicz L."/>
            <person name="Ott S."/>
            <person name="Zhao X."/>
            <person name="Nagaraj S."/>
            <person name="Vavikolanu K."/>
            <person name="Aluvathingal J."/>
            <person name="Nadendla S."/>
            <person name="Sichtig H."/>
        </authorList>
    </citation>
    <scope>NUCLEOTIDE SEQUENCE [LARGE SCALE GENOMIC DNA]</scope>
    <source>
        <strain evidence="9">FDAARGOS_390</strain>
    </source>
</reference>
<feature type="transmembrane region" description="Helical" evidence="6">
    <location>
        <begin position="127"/>
        <end position="149"/>
    </location>
</feature>
<dbReference type="CDD" id="cd17365">
    <property type="entry name" value="MFS_PcaK_like"/>
    <property type="match status" value="1"/>
</dbReference>
<keyword evidence="3 6" id="KW-1133">Transmembrane helix</keyword>
<evidence type="ECO:0000256" key="4">
    <source>
        <dbReference type="ARBA" id="ARBA00023136"/>
    </source>
</evidence>
<keyword evidence="2 6" id="KW-0812">Transmembrane</keyword>
<feature type="region of interest" description="Disordered" evidence="5">
    <location>
        <begin position="452"/>
        <end position="475"/>
    </location>
</feature>
<feature type="transmembrane region" description="Helical" evidence="6">
    <location>
        <begin position="274"/>
        <end position="294"/>
    </location>
</feature>
<dbReference type="EMBL" id="PDDY01000001">
    <property type="protein sequence ID" value="PEH42865.1"/>
    <property type="molecule type" value="Genomic_DNA"/>
</dbReference>
<dbReference type="SUPFAM" id="SSF103473">
    <property type="entry name" value="MFS general substrate transporter"/>
    <property type="match status" value="1"/>
</dbReference>
<dbReference type="PROSITE" id="PS00216">
    <property type="entry name" value="SUGAR_TRANSPORT_1"/>
    <property type="match status" value="1"/>
</dbReference>
<dbReference type="PROSITE" id="PS50850">
    <property type="entry name" value="MFS"/>
    <property type="match status" value="1"/>
</dbReference>
<feature type="transmembrane region" description="Helical" evidence="6">
    <location>
        <begin position="397"/>
        <end position="416"/>
    </location>
</feature>
<keyword evidence="4 6" id="KW-0472">Membrane</keyword>
<organism evidence="8 9">
    <name type="scientific">Burkholderia gladioli</name>
    <name type="common">Pseudomonas marginata</name>
    <name type="synonym">Phytomonas marginata</name>
    <dbReference type="NCBI Taxonomy" id="28095"/>
    <lineage>
        <taxon>Bacteria</taxon>
        <taxon>Pseudomonadati</taxon>
        <taxon>Pseudomonadota</taxon>
        <taxon>Betaproteobacteria</taxon>
        <taxon>Burkholderiales</taxon>
        <taxon>Burkholderiaceae</taxon>
        <taxon>Burkholderia</taxon>
    </lineage>
</organism>
<evidence type="ECO:0000256" key="5">
    <source>
        <dbReference type="SAM" id="MobiDB-lite"/>
    </source>
</evidence>
<sequence>MPITMSTTSPQHLAQGPTLDIPALIDASPIGRFQLGVFVLAGAAMIIDGFDVQAMGFVAPELVRDWGIARVALGSVFSASLVGMLLGSLALSVLADRIGRRPVLVASMLFAGLCMLGTAHARTLTQLLALRALSGAGVGAIMGNAMALVSEYCPARRRASTMMLVSCGFTAGAVCGGLIAGWLIPLAGWRAVFLSGGLVSLAISLLMAAMLPESVQFLVLRGARRERIARLVKGIVPHEPAARLAEVHYLVRGAKPAGAPVAELFRAGRARATLLLWGLNFANLLNLFFLSNWLPTIVSDLGQPRAVAIAIGTLLQVGGTLGTIGMGLLIDRAGYFRVLVPGFVAAALAILLIGQPGLPLPALFAVVLLGGICIVGGQPAINALTASVYPTRIRATGIGWGLGIGRAGSIVGPVAAGQLVALGGSAHAMFLASALIALASCAMTLVLARRRDGPGDAEPRDAASADGAREAAVER</sequence>
<feature type="transmembrane region" description="Helical" evidence="6">
    <location>
        <begin position="71"/>
        <end position="91"/>
    </location>
</feature>
<feature type="transmembrane region" description="Helical" evidence="6">
    <location>
        <begin position="191"/>
        <end position="211"/>
    </location>
</feature>
<comment type="caution">
    <text evidence="8">The sequence shown here is derived from an EMBL/GenBank/DDBJ whole genome shotgun (WGS) entry which is preliminary data.</text>
</comment>
<evidence type="ECO:0000259" key="7">
    <source>
        <dbReference type="PROSITE" id="PS50850"/>
    </source>
</evidence>
<feature type="transmembrane region" description="Helical" evidence="6">
    <location>
        <begin position="428"/>
        <end position="448"/>
    </location>
</feature>
<dbReference type="GO" id="GO:0046943">
    <property type="term" value="F:carboxylic acid transmembrane transporter activity"/>
    <property type="evidence" value="ECO:0007669"/>
    <property type="project" value="TreeGrafter"/>
</dbReference>
<dbReference type="PANTHER" id="PTHR23508">
    <property type="entry name" value="CARBOXYLIC ACID TRANSPORTER PROTEIN HOMOLOG"/>
    <property type="match status" value="1"/>
</dbReference>